<dbReference type="FunFam" id="1.25.40.330:FF:000001">
    <property type="entry name" value="Adenylyl cyclase-associated protein"/>
    <property type="match status" value="1"/>
</dbReference>
<feature type="compositionally biased region" description="Low complexity" evidence="9">
    <location>
        <begin position="300"/>
        <end position="317"/>
    </location>
</feature>
<evidence type="ECO:0000256" key="2">
    <source>
        <dbReference type="ARBA" id="ARBA00004202"/>
    </source>
</evidence>
<organism evidence="12 13">
    <name type="scientific">Microtus ochrogaster</name>
    <name type="common">Prairie vole</name>
    <dbReference type="NCBI Taxonomy" id="79684"/>
    <lineage>
        <taxon>Eukaryota</taxon>
        <taxon>Metazoa</taxon>
        <taxon>Chordata</taxon>
        <taxon>Craniata</taxon>
        <taxon>Vertebrata</taxon>
        <taxon>Euteleostomi</taxon>
        <taxon>Mammalia</taxon>
        <taxon>Eutheria</taxon>
        <taxon>Euarchontoglires</taxon>
        <taxon>Glires</taxon>
        <taxon>Rodentia</taxon>
        <taxon>Myomorpha</taxon>
        <taxon>Muroidea</taxon>
        <taxon>Cricetidae</taxon>
        <taxon>Arvicolinae</taxon>
        <taxon>Microtus</taxon>
    </lineage>
</organism>
<dbReference type="InterPro" id="IPR036222">
    <property type="entry name" value="CAP_N_sf"/>
</dbReference>
<evidence type="ECO:0000256" key="9">
    <source>
        <dbReference type="SAM" id="MobiDB-lite"/>
    </source>
</evidence>
<dbReference type="SUPFAM" id="SSF69340">
    <property type="entry name" value="C-terminal domain of adenylylcyclase associated protein"/>
    <property type="match status" value="1"/>
</dbReference>
<evidence type="ECO:0000256" key="4">
    <source>
        <dbReference type="ARBA" id="ARBA00022475"/>
    </source>
</evidence>
<name>A0A8J6GMX2_MICOH</name>
<dbReference type="Pfam" id="PF06271">
    <property type="entry name" value="RDD"/>
    <property type="match status" value="1"/>
</dbReference>
<protein>
    <recommendedName>
        <fullName evidence="8">Adenylyl cyclase-associated protein</fullName>
    </recommendedName>
</protein>
<dbReference type="GO" id="GO:0003779">
    <property type="term" value="F:actin binding"/>
    <property type="evidence" value="ECO:0007669"/>
    <property type="project" value="InterPro"/>
</dbReference>
<reference evidence="12" key="1">
    <citation type="submission" date="2020-03" db="EMBL/GenBank/DDBJ databases">
        <title>Studies in the Genomics of Life Span.</title>
        <authorList>
            <person name="Glass D."/>
        </authorList>
    </citation>
    <scope>NUCLEOTIDE SEQUENCE</scope>
    <source>
        <strain evidence="12">LTLLF</strain>
        <tissue evidence="12">Muscle</tissue>
    </source>
</reference>
<feature type="region of interest" description="Disordered" evidence="9">
    <location>
        <begin position="491"/>
        <end position="522"/>
    </location>
</feature>
<keyword evidence="4" id="KW-1003">Cell membrane</keyword>
<evidence type="ECO:0000256" key="6">
    <source>
        <dbReference type="ARBA" id="ARBA00022989"/>
    </source>
</evidence>
<dbReference type="InterPro" id="IPR036223">
    <property type="entry name" value="CAP_C_sf"/>
</dbReference>
<evidence type="ECO:0000313" key="13">
    <source>
        <dbReference type="Proteomes" id="UP000710432"/>
    </source>
</evidence>
<dbReference type="GO" id="GO:0008179">
    <property type="term" value="F:adenylate cyclase binding"/>
    <property type="evidence" value="ECO:0007669"/>
    <property type="project" value="TreeGrafter"/>
</dbReference>
<dbReference type="InterPro" id="IPR013912">
    <property type="entry name" value="Adenylate_cyclase-assoc_CAP_C"/>
</dbReference>
<dbReference type="Proteomes" id="UP000710432">
    <property type="component" value="Unassembled WGS sequence"/>
</dbReference>
<feature type="domain" description="C-CAP/cofactor C-like" evidence="11">
    <location>
        <begin position="317"/>
        <end position="459"/>
    </location>
</feature>
<dbReference type="SMART" id="SM00673">
    <property type="entry name" value="CARP"/>
    <property type="match status" value="2"/>
</dbReference>
<dbReference type="InterPro" id="IPR017901">
    <property type="entry name" value="C-CAP_CF_C-like"/>
</dbReference>
<sequence length="699" mass="76339">MADMLGLMERLECAVSRLEQLSAGSHGPPGDCGEVNGVNGGVAPSVEAFDKLVNSMVAEFLRNSRVLAGDVETHAEMVHSAFQAQRAFLLMASQYQQPQENEVAVLLKPISEKIQEIQTFRERNRGSSMFNHLSAVSESIPALGWIAVSPKPGPYVKEMNDAATFYTNRVLKDYKHSDLRHVDWVKSYLNIWSELQAYIKEHHTTGLTWSKTGPVASTASVFSVLSSGPGLPPPPPPPPPPGPPPLFENEGKSEESSPSRSALFAQLNQGEAITKGLRHVTDDQKTHKKPSLRAQGQTRSPTKTHTPSPTSTKSNSPQKHAPVLELEGKKWRVEYQEDKNDLVISETELKQVAYIFKCEKSTLQIKGKINSITVDNCKKFGLVFDNVVGIVEVINSKDIQIQVMGRVPTISINKTEGCHLYLSEDALDCEIVSAKSSEMNVLIPQGDDYLAYYNPFYFLNAAGPGPGAPTGGTTPTAVAGLTPRAPHVQPAARAAPVTRAGSATPARTASDAGRQAGENGGEPGREYVIPSLAHRFMAEMVDFFILFFIKATIVLSIMHLSGIKDISKFAMHYIIEEIDEDTSMEDLQKMMIVALIYRLLVCFYEIICIWGAGGATPGKFLLGLRVVTCDTSVLIAPSRVLVIPSSNVSITTSTIRALIKNFSIASFFPAFITLLFFQHNRTAYDIVAGTIVVKRNGVR</sequence>
<evidence type="ECO:0000256" key="1">
    <source>
        <dbReference type="ARBA" id="ARBA00004141"/>
    </source>
</evidence>
<dbReference type="Gene3D" id="1.25.40.330">
    <property type="entry name" value="Adenylate cyclase-associated CAP, N-terminal domain"/>
    <property type="match status" value="1"/>
</dbReference>
<evidence type="ECO:0000256" key="8">
    <source>
        <dbReference type="RuleBase" id="RU000647"/>
    </source>
</evidence>
<feature type="transmembrane region" description="Helical" evidence="10">
    <location>
        <begin position="543"/>
        <end position="563"/>
    </location>
</feature>
<dbReference type="Pfam" id="PF08603">
    <property type="entry name" value="CAP_C"/>
    <property type="match status" value="1"/>
</dbReference>
<dbReference type="FunFam" id="2.160.20.70:FF:000001">
    <property type="entry name" value="Adenylyl cyclase-associated protein"/>
    <property type="match status" value="1"/>
</dbReference>
<dbReference type="EMBL" id="JAATJU010021400">
    <property type="protein sequence ID" value="KAH0513792.1"/>
    <property type="molecule type" value="Genomic_DNA"/>
</dbReference>
<dbReference type="GO" id="GO:0005737">
    <property type="term" value="C:cytoplasm"/>
    <property type="evidence" value="ECO:0007669"/>
    <property type="project" value="TreeGrafter"/>
</dbReference>
<dbReference type="InterPro" id="IPR053950">
    <property type="entry name" value="CAP_N"/>
</dbReference>
<keyword evidence="6 10" id="KW-1133">Transmembrane helix</keyword>
<feature type="transmembrane region" description="Helical" evidence="10">
    <location>
        <begin position="657"/>
        <end position="677"/>
    </location>
</feature>
<keyword evidence="7 10" id="KW-0472">Membrane</keyword>
<comment type="similarity">
    <text evidence="3 8">Belongs to the CAP family.</text>
</comment>
<dbReference type="PANTHER" id="PTHR10652">
    <property type="entry name" value="ADENYLYL CYCLASE-ASSOCIATED PROTEIN"/>
    <property type="match status" value="1"/>
</dbReference>
<dbReference type="GO" id="GO:0019933">
    <property type="term" value="P:cAMP-mediated signaling"/>
    <property type="evidence" value="ECO:0007669"/>
    <property type="project" value="TreeGrafter"/>
</dbReference>
<dbReference type="PANTHER" id="PTHR10652:SF2">
    <property type="entry name" value="ADENYLYL CYCLASE-ASSOCIATED PROTEIN 2"/>
    <property type="match status" value="1"/>
</dbReference>
<dbReference type="InterPro" id="IPR018106">
    <property type="entry name" value="CAP_CS_N"/>
</dbReference>
<dbReference type="GO" id="GO:0007015">
    <property type="term" value="P:actin filament organization"/>
    <property type="evidence" value="ECO:0007669"/>
    <property type="project" value="TreeGrafter"/>
</dbReference>
<keyword evidence="5 10" id="KW-0812">Transmembrane</keyword>
<dbReference type="PROSITE" id="PS01088">
    <property type="entry name" value="CAP_1"/>
    <property type="match status" value="1"/>
</dbReference>
<feature type="transmembrane region" description="Helical" evidence="10">
    <location>
        <begin position="592"/>
        <end position="612"/>
    </location>
</feature>
<accession>A0A8J6GMX2</accession>
<gene>
    <name evidence="12" type="ORF">LTLLF_137450</name>
</gene>
<dbReference type="AlphaFoldDB" id="A0A8J6GMX2"/>
<dbReference type="InterPro" id="IPR006599">
    <property type="entry name" value="CARP_motif"/>
</dbReference>
<dbReference type="PROSITE" id="PS51329">
    <property type="entry name" value="C_CAP_COFACTOR_C"/>
    <property type="match status" value="1"/>
</dbReference>
<dbReference type="InterPro" id="IPR010432">
    <property type="entry name" value="RDD"/>
</dbReference>
<evidence type="ECO:0000256" key="7">
    <source>
        <dbReference type="ARBA" id="ARBA00023136"/>
    </source>
</evidence>
<evidence type="ECO:0000313" key="12">
    <source>
        <dbReference type="EMBL" id="KAH0513792.1"/>
    </source>
</evidence>
<evidence type="ECO:0000256" key="5">
    <source>
        <dbReference type="ARBA" id="ARBA00022692"/>
    </source>
</evidence>
<comment type="subcellular location">
    <subcellularLocation>
        <location evidence="2">Cell membrane</location>
        <topology evidence="2">Peripheral membrane protein</topology>
    </subcellularLocation>
    <subcellularLocation>
        <location evidence="1">Membrane</location>
        <topology evidence="1">Multi-pass membrane protein</topology>
    </subcellularLocation>
</comment>
<dbReference type="Pfam" id="PF21938">
    <property type="entry name" value="CAP_N"/>
    <property type="match status" value="1"/>
</dbReference>
<proteinExistence type="inferred from homology"/>
<dbReference type="GO" id="GO:0000902">
    <property type="term" value="P:cell morphogenesis"/>
    <property type="evidence" value="ECO:0007669"/>
    <property type="project" value="TreeGrafter"/>
</dbReference>
<feature type="region of interest" description="Disordered" evidence="9">
    <location>
        <begin position="276"/>
        <end position="322"/>
    </location>
</feature>
<dbReference type="InterPro" id="IPR001837">
    <property type="entry name" value="Adenylate_cyclase-assoc_CAP"/>
</dbReference>
<evidence type="ECO:0000256" key="10">
    <source>
        <dbReference type="SAM" id="Phobius"/>
    </source>
</evidence>
<dbReference type="Gene3D" id="2.160.20.70">
    <property type="match status" value="1"/>
</dbReference>
<feature type="region of interest" description="Disordered" evidence="9">
    <location>
        <begin position="224"/>
        <end position="262"/>
    </location>
</feature>
<feature type="compositionally biased region" description="Pro residues" evidence="9">
    <location>
        <begin position="230"/>
        <end position="246"/>
    </location>
</feature>
<evidence type="ECO:0000256" key="3">
    <source>
        <dbReference type="ARBA" id="ARBA00007659"/>
    </source>
</evidence>
<dbReference type="InterPro" id="IPR013992">
    <property type="entry name" value="Adenylate_cyclase-assoc_CAP_N"/>
</dbReference>
<dbReference type="SUPFAM" id="SSF101278">
    <property type="entry name" value="N-terminal domain of adenylylcyclase associated protein, CAP"/>
    <property type="match status" value="1"/>
</dbReference>
<evidence type="ECO:0000259" key="11">
    <source>
        <dbReference type="PROSITE" id="PS51329"/>
    </source>
</evidence>
<dbReference type="InterPro" id="IPR016098">
    <property type="entry name" value="CAP/MinC_C"/>
</dbReference>
<dbReference type="GO" id="GO:0005886">
    <property type="term" value="C:plasma membrane"/>
    <property type="evidence" value="ECO:0007669"/>
    <property type="project" value="UniProtKB-SubCell"/>
</dbReference>
<comment type="caution">
    <text evidence="12">The sequence shown here is derived from an EMBL/GenBank/DDBJ whole genome shotgun (WGS) entry which is preliminary data.</text>
</comment>
<dbReference type="Pfam" id="PF01213">
    <property type="entry name" value="CAP_N-CM"/>
    <property type="match status" value="1"/>
</dbReference>